<reference evidence="1 2" key="1">
    <citation type="submission" date="2014-06" db="EMBL/GenBank/DDBJ databases">
        <authorList>
            <consortium name="DOE Joint Genome Institute"/>
            <person name="Kuo A."/>
            <person name="Kohler A."/>
            <person name="Nagy L.G."/>
            <person name="Floudas D."/>
            <person name="Copeland A."/>
            <person name="Barry K.W."/>
            <person name="Cichocki N."/>
            <person name="Veneault-Fourrey C."/>
            <person name="LaButti K."/>
            <person name="Lindquist E.A."/>
            <person name="Lipzen A."/>
            <person name="Lundell T."/>
            <person name="Morin E."/>
            <person name="Murat C."/>
            <person name="Sun H."/>
            <person name="Tunlid A."/>
            <person name="Henrissat B."/>
            <person name="Grigoriev I.V."/>
            <person name="Hibbett D.S."/>
            <person name="Martin F."/>
            <person name="Nordberg H.P."/>
            <person name="Cantor M.N."/>
            <person name="Hua S.X."/>
        </authorList>
    </citation>
    <scope>NUCLEOTIDE SEQUENCE [LARGE SCALE GENOMIC DNA]</scope>
    <source>
        <strain evidence="1 2">ATCC 200175</strain>
    </source>
</reference>
<gene>
    <name evidence="1" type="ORF">PAXINDRAFT_17535</name>
</gene>
<sequence length="127" mass="12929">MADNYRIATVDGRFLTLLAQNGPVTAQPLNPGALNQIWNIPGFAGNNSPIQNLGYQAPGPFANPIAGAVVGDIPPTAWNFIVAGGNNFIQQVGANLTWTAGPGPGGAVALLPANFADPNQQLAIAAA</sequence>
<accession>A0A0C9TEJ3</accession>
<dbReference type="Proteomes" id="UP000053647">
    <property type="component" value="Unassembled WGS sequence"/>
</dbReference>
<reference evidence="2" key="2">
    <citation type="submission" date="2015-01" db="EMBL/GenBank/DDBJ databases">
        <title>Evolutionary Origins and Diversification of the Mycorrhizal Mutualists.</title>
        <authorList>
            <consortium name="DOE Joint Genome Institute"/>
            <consortium name="Mycorrhizal Genomics Consortium"/>
            <person name="Kohler A."/>
            <person name="Kuo A."/>
            <person name="Nagy L.G."/>
            <person name="Floudas D."/>
            <person name="Copeland A."/>
            <person name="Barry K.W."/>
            <person name="Cichocki N."/>
            <person name="Veneault-Fourrey C."/>
            <person name="LaButti K."/>
            <person name="Lindquist E.A."/>
            <person name="Lipzen A."/>
            <person name="Lundell T."/>
            <person name="Morin E."/>
            <person name="Murat C."/>
            <person name="Riley R."/>
            <person name="Ohm R."/>
            <person name="Sun H."/>
            <person name="Tunlid A."/>
            <person name="Henrissat B."/>
            <person name="Grigoriev I.V."/>
            <person name="Hibbett D.S."/>
            <person name="Martin F."/>
        </authorList>
    </citation>
    <scope>NUCLEOTIDE SEQUENCE [LARGE SCALE GENOMIC DNA]</scope>
    <source>
        <strain evidence="2">ATCC 200175</strain>
    </source>
</reference>
<evidence type="ECO:0000313" key="1">
    <source>
        <dbReference type="EMBL" id="KIJ09378.1"/>
    </source>
</evidence>
<keyword evidence="2" id="KW-1185">Reference proteome</keyword>
<dbReference type="EMBL" id="KN819469">
    <property type="protein sequence ID" value="KIJ09378.1"/>
    <property type="molecule type" value="Genomic_DNA"/>
</dbReference>
<name>A0A0C9TEJ3_PAXIN</name>
<protein>
    <recommendedName>
        <fullName evidence="3">Ricin B lectin domain-containing protein</fullName>
    </recommendedName>
</protein>
<dbReference type="HOGENOM" id="CLU_135156_0_0_1"/>
<dbReference type="AlphaFoldDB" id="A0A0C9TEJ3"/>
<organism evidence="1 2">
    <name type="scientific">Paxillus involutus ATCC 200175</name>
    <dbReference type="NCBI Taxonomy" id="664439"/>
    <lineage>
        <taxon>Eukaryota</taxon>
        <taxon>Fungi</taxon>
        <taxon>Dikarya</taxon>
        <taxon>Basidiomycota</taxon>
        <taxon>Agaricomycotina</taxon>
        <taxon>Agaricomycetes</taxon>
        <taxon>Agaricomycetidae</taxon>
        <taxon>Boletales</taxon>
        <taxon>Paxilineae</taxon>
        <taxon>Paxillaceae</taxon>
        <taxon>Paxillus</taxon>
    </lineage>
</organism>
<evidence type="ECO:0000313" key="2">
    <source>
        <dbReference type="Proteomes" id="UP000053647"/>
    </source>
</evidence>
<proteinExistence type="predicted"/>
<evidence type="ECO:0008006" key="3">
    <source>
        <dbReference type="Google" id="ProtNLM"/>
    </source>
</evidence>
<dbReference type="OrthoDB" id="2654860at2759"/>